<proteinExistence type="predicted"/>
<gene>
    <name evidence="1" type="ORF">NQ317_003559</name>
</gene>
<organism evidence="1 2">
    <name type="scientific">Molorchus minor</name>
    <dbReference type="NCBI Taxonomy" id="1323400"/>
    <lineage>
        <taxon>Eukaryota</taxon>
        <taxon>Metazoa</taxon>
        <taxon>Ecdysozoa</taxon>
        <taxon>Arthropoda</taxon>
        <taxon>Hexapoda</taxon>
        <taxon>Insecta</taxon>
        <taxon>Pterygota</taxon>
        <taxon>Neoptera</taxon>
        <taxon>Endopterygota</taxon>
        <taxon>Coleoptera</taxon>
        <taxon>Polyphaga</taxon>
        <taxon>Cucujiformia</taxon>
        <taxon>Chrysomeloidea</taxon>
        <taxon>Cerambycidae</taxon>
        <taxon>Lamiinae</taxon>
        <taxon>Monochamini</taxon>
        <taxon>Molorchus</taxon>
    </lineage>
</organism>
<accession>A0ABQ9J1R7</accession>
<evidence type="ECO:0000313" key="1">
    <source>
        <dbReference type="EMBL" id="KAJ8971181.1"/>
    </source>
</evidence>
<evidence type="ECO:0008006" key="3">
    <source>
        <dbReference type="Google" id="ProtNLM"/>
    </source>
</evidence>
<dbReference type="Proteomes" id="UP001162164">
    <property type="component" value="Unassembled WGS sequence"/>
</dbReference>
<reference evidence="1" key="1">
    <citation type="journal article" date="2023" name="Insect Mol. Biol.">
        <title>Genome sequencing provides insights into the evolution of gene families encoding plant cell wall-degrading enzymes in longhorned beetles.</title>
        <authorList>
            <person name="Shin N.R."/>
            <person name="Okamura Y."/>
            <person name="Kirsch R."/>
            <person name="Pauchet Y."/>
        </authorList>
    </citation>
    <scope>NUCLEOTIDE SEQUENCE</scope>
    <source>
        <strain evidence="1">MMC_N1</strain>
    </source>
</reference>
<dbReference type="PANTHER" id="PTHR37162:SF1">
    <property type="entry name" value="BED-TYPE DOMAIN-CONTAINING PROTEIN"/>
    <property type="match status" value="1"/>
</dbReference>
<keyword evidence="2" id="KW-1185">Reference proteome</keyword>
<evidence type="ECO:0000313" key="2">
    <source>
        <dbReference type="Proteomes" id="UP001162164"/>
    </source>
</evidence>
<dbReference type="PANTHER" id="PTHR37162">
    <property type="entry name" value="HAT FAMILY DIMERISATION DOMAINCONTAINING PROTEIN-RELATED"/>
    <property type="match status" value="1"/>
</dbReference>
<name>A0ABQ9J1R7_9CUCU</name>
<dbReference type="EMBL" id="JAPWTJ010001515">
    <property type="protein sequence ID" value="KAJ8971181.1"/>
    <property type="molecule type" value="Genomic_DNA"/>
</dbReference>
<sequence>MVAFVAEHNLAISVSDHLPKLIRSICPDSEIAKKVKLDRKKGTKICKSLMKRENLLKMQQQTEFSQVFPNVLKTMEFYFRSNSIGFGADNASTMMGHIGGVQQQLLQFNPDLYVLGYTCHSLNLCSSAACTKLPNSVKELTRDIYPYFLHSNKRPEAFAEYQLFTDLKPHKILRPSQTRWLSLESVINRHAAGASYNRIFVFASSL</sequence>
<comment type="caution">
    <text evidence="1">The sequence shown here is derived from an EMBL/GenBank/DDBJ whole genome shotgun (WGS) entry which is preliminary data.</text>
</comment>
<protein>
    <recommendedName>
        <fullName evidence="3">DUF4371 domain-containing protein</fullName>
    </recommendedName>
</protein>